<protein>
    <submittedName>
        <fullName evidence="3">2-succinyl-6-hydroxy-2,4-cyclohexadiene-1-carboxylate synthase</fullName>
    </submittedName>
</protein>
<comment type="caution">
    <text evidence="3">The sequence shown here is derived from an EMBL/GenBank/DDBJ whole genome shotgun (WGS) entry which is preliminary data.</text>
</comment>
<evidence type="ECO:0000313" key="3">
    <source>
        <dbReference type="EMBL" id="GAE94023.1"/>
    </source>
</evidence>
<dbReference type="InterPro" id="IPR029058">
    <property type="entry name" value="AB_hydrolase_fold"/>
</dbReference>
<dbReference type="Proteomes" id="UP000019102">
    <property type="component" value="Unassembled WGS sequence"/>
</dbReference>
<dbReference type="InterPro" id="IPR050266">
    <property type="entry name" value="AB_hydrolase_sf"/>
</dbReference>
<evidence type="ECO:0000259" key="2">
    <source>
        <dbReference type="Pfam" id="PF00561"/>
    </source>
</evidence>
<reference evidence="3 4" key="1">
    <citation type="journal article" date="2014" name="Genome Announc.">
        <title>Draft Genome Sequence of the Boron-Tolerant and Moderately Halotolerant Bacterium Gracilibacillus boraciitolerans JCM 21714T.</title>
        <authorList>
            <person name="Ahmed I."/>
            <person name="Oshima K."/>
            <person name="Suda W."/>
            <person name="Kitamura K."/>
            <person name="Iida T."/>
            <person name="Ohmori Y."/>
            <person name="Fujiwara T."/>
            <person name="Hattori M."/>
            <person name="Ohkuma M."/>
        </authorList>
    </citation>
    <scope>NUCLEOTIDE SEQUENCE [LARGE SCALE GENOMIC DNA]</scope>
    <source>
        <strain evidence="3 4">JCM 21714</strain>
    </source>
</reference>
<evidence type="ECO:0000313" key="4">
    <source>
        <dbReference type="Proteomes" id="UP000019102"/>
    </source>
</evidence>
<dbReference type="SUPFAM" id="SSF53474">
    <property type="entry name" value="alpha/beta-Hydrolases"/>
    <property type="match status" value="1"/>
</dbReference>
<dbReference type="Pfam" id="PF00561">
    <property type="entry name" value="Abhydrolase_1"/>
    <property type="match status" value="1"/>
</dbReference>
<organism evidence="3 4">
    <name type="scientific">Gracilibacillus boraciitolerans JCM 21714</name>
    <dbReference type="NCBI Taxonomy" id="1298598"/>
    <lineage>
        <taxon>Bacteria</taxon>
        <taxon>Bacillati</taxon>
        <taxon>Bacillota</taxon>
        <taxon>Bacilli</taxon>
        <taxon>Bacillales</taxon>
        <taxon>Bacillaceae</taxon>
        <taxon>Gracilibacillus</taxon>
    </lineage>
</organism>
<dbReference type="PANTHER" id="PTHR43798:SF31">
    <property type="entry name" value="AB HYDROLASE SUPERFAMILY PROTEIN YCLE"/>
    <property type="match status" value="1"/>
</dbReference>
<gene>
    <name evidence="3" type="ORF">JCM21714_3149</name>
</gene>
<sequence length="127" mass="14184">MYVKTNSGDYWVECHGTGKPIVFFHGFTGSAQTWLPLLSFFKNNECILIDLPGHGQTKALVESMEDCCCDLYSILEQLDIDKVDVIGYSMGGRTALSFACYYPELIRTLTLESASPRVNERERASGT</sequence>
<accession>W4VMH5</accession>
<dbReference type="InterPro" id="IPR000073">
    <property type="entry name" value="AB_hydrolase_1"/>
</dbReference>
<name>W4VMH5_9BACI</name>
<dbReference type="EMBL" id="BAVS01000018">
    <property type="protein sequence ID" value="GAE94023.1"/>
    <property type="molecule type" value="Genomic_DNA"/>
</dbReference>
<dbReference type="STRING" id="1298598.JCM21714_3149"/>
<keyword evidence="4" id="KW-1185">Reference proteome</keyword>
<feature type="domain" description="AB hydrolase-1" evidence="2">
    <location>
        <begin position="19"/>
        <end position="114"/>
    </location>
</feature>
<dbReference type="PRINTS" id="PR00111">
    <property type="entry name" value="ABHYDROLASE"/>
</dbReference>
<dbReference type="GO" id="GO:0016787">
    <property type="term" value="F:hydrolase activity"/>
    <property type="evidence" value="ECO:0007669"/>
    <property type="project" value="UniProtKB-KW"/>
</dbReference>
<proteinExistence type="predicted"/>
<dbReference type="PANTHER" id="PTHR43798">
    <property type="entry name" value="MONOACYLGLYCEROL LIPASE"/>
    <property type="match status" value="1"/>
</dbReference>
<dbReference type="RefSeq" id="WP_369403563.1">
    <property type="nucleotide sequence ID" value="NZ_BAVS01000018.1"/>
</dbReference>
<dbReference type="AlphaFoldDB" id="W4VMH5"/>
<evidence type="ECO:0000256" key="1">
    <source>
        <dbReference type="ARBA" id="ARBA00022801"/>
    </source>
</evidence>
<dbReference type="eggNOG" id="COG0596">
    <property type="taxonomic scope" value="Bacteria"/>
</dbReference>
<keyword evidence="1" id="KW-0378">Hydrolase</keyword>
<dbReference type="GO" id="GO:0016020">
    <property type="term" value="C:membrane"/>
    <property type="evidence" value="ECO:0007669"/>
    <property type="project" value="TreeGrafter"/>
</dbReference>
<dbReference type="Gene3D" id="3.40.50.1820">
    <property type="entry name" value="alpha/beta hydrolase"/>
    <property type="match status" value="1"/>
</dbReference>